<dbReference type="InterPro" id="IPR004509">
    <property type="entry name" value="Competence_ComEA_HhH"/>
</dbReference>
<dbReference type="KEGG" id="slac:SKTS_07130"/>
<feature type="domain" description="Helix-hairpin-helix DNA-binding motif class 1" evidence="3">
    <location>
        <begin position="32"/>
        <end position="51"/>
    </location>
</feature>
<dbReference type="Proteomes" id="UP000502260">
    <property type="component" value="Chromosome"/>
</dbReference>
<keyword evidence="5" id="KW-1185">Reference proteome</keyword>
<evidence type="ECO:0000259" key="3">
    <source>
        <dbReference type="SMART" id="SM00278"/>
    </source>
</evidence>
<evidence type="ECO:0000256" key="2">
    <source>
        <dbReference type="SAM" id="SignalP"/>
    </source>
</evidence>
<dbReference type="NCBIfam" id="TIGR00426">
    <property type="entry name" value="competence protein ComEA helix-hairpin-helix repeat region"/>
    <property type="match status" value="1"/>
</dbReference>
<dbReference type="PANTHER" id="PTHR21180:SF32">
    <property type="entry name" value="ENDONUCLEASE_EXONUCLEASE_PHOSPHATASE FAMILY DOMAIN-CONTAINING PROTEIN 1"/>
    <property type="match status" value="1"/>
</dbReference>
<accession>A0A6F8V9N4</accession>
<dbReference type="AlphaFoldDB" id="A0A6F8V9N4"/>
<dbReference type="PANTHER" id="PTHR21180">
    <property type="entry name" value="ENDONUCLEASE/EXONUCLEASE/PHOSPHATASE FAMILY DOMAIN-CONTAINING PROTEIN 1"/>
    <property type="match status" value="1"/>
</dbReference>
<proteinExistence type="predicted"/>
<gene>
    <name evidence="4" type="ORF">SKTS_07130</name>
</gene>
<dbReference type="GO" id="GO:0003677">
    <property type="term" value="F:DNA binding"/>
    <property type="evidence" value="ECO:0007669"/>
    <property type="project" value="InterPro"/>
</dbReference>
<evidence type="ECO:0000313" key="5">
    <source>
        <dbReference type="Proteomes" id="UP000502260"/>
    </source>
</evidence>
<evidence type="ECO:0000256" key="1">
    <source>
        <dbReference type="SAM" id="MobiDB-lite"/>
    </source>
</evidence>
<keyword evidence="2" id="KW-0732">Signal</keyword>
<feature type="signal peptide" evidence="2">
    <location>
        <begin position="1"/>
        <end position="20"/>
    </location>
</feature>
<dbReference type="GO" id="GO:0015627">
    <property type="term" value="C:type II protein secretion system complex"/>
    <property type="evidence" value="ECO:0007669"/>
    <property type="project" value="TreeGrafter"/>
</dbReference>
<dbReference type="GO" id="GO:0006281">
    <property type="term" value="P:DNA repair"/>
    <property type="evidence" value="ECO:0007669"/>
    <property type="project" value="InterPro"/>
</dbReference>
<reference evidence="5" key="1">
    <citation type="submission" date="2020-03" db="EMBL/GenBank/DDBJ databases">
        <title>Complete genome sequence of sulfur-oxidizing bacterium skT11.</title>
        <authorList>
            <person name="Kanda M."/>
            <person name="Kojima H."/>
            <person name="Fukui M."/>
        </authorList>
    </citation>
    <scope>NUCLEOTIDE SEQUENCE [LARGE SCALE GENOMIC DNA]</scope>
    <source>
        <strain evidence="5">skT11</strain>
    </source>
</reference>
<organism evidence="4 5">
    <name type="scientific">Sulfurimicrobium lacus</name>
    <dbReference type="NCBI Taxonomy" id="2715678"/>
    <lineage>
        <taxon>Bacteria</taxon>
        <taxon>Pseudomonadati</taxon>
        <taxon>Pseudomonadota</taxon>
        <taxon>Betaproteobacteria</taxon>
        <taxon>Nitrosomonadales</taxon>
        <taxon>Sulfuricellaceae</taxon>
        <taxon>Sulfurimicrobium</taxon>
    </lineage>
</organism>
<feature type="region of interest" description="Disordered" evidence="1">
    <location>
        <begin position="95"/>
        <end position="116"/>
    </location>
</feature>
<feature type="chain" id="PRO_5026258652" description="Helix-hairpin-helix DNA-binding motif class 1 domain-containing protein" evidence="2">
    <location>
        <begin position="21"/>
        <end position="116"/>
    </location>
</feature>
<evidence type="ECO:0000313" key="4">
    <source>
        <dbReference type="EMBL" id="BCB25827.1"/>
    </source>
</evidence>
<dbReference type="SUPFAM" id="SSF47781">
    <property type="entry name" value="RuvA domain 2-like"/>
    <property type="match status" value="1"/>
</dbReference>
<dbReference type="SMART" id="SM00278">
    <property type="entry name" value="HhH1"/>
    <property type="match status" value="2"/>
</dbReference>
<dbReference type="InterPro" id="IPR051675">
    <property type="entry name" value="Endo/Exo/Phosphatase_dom_1"/>
</dbReference>
<dbReference type="Gene3D" id="1.10.150.280">
    <property type="entry name" value="AF1531-like domain"/>
    <property type="match status" value="1"/>
</dbReference>
<dbReference type="GO" id="GO:0015628">
    <property type="term" value="P:protein secretion by the type II secretion system"/>
    <property type="evidence" value="ECO:0007669"/>
    <property type="project" value="TreeGrafter"/>
</dbReference>
<sequence>MKKFLLVVFAWLVFMGLAFAGAPIDLNAATQAQLESVKGIGPVKAKAIIEYRTKNGPFKSVDDLQKVTGFGKPSVNKLRAEVTVGGAKSANVKASDAKAAGTKAADVKAGTNKAGK</sequence>
<dbReference type="InterPro" id="IPR003583">
    <property type="entry name" value="Hlx-hairpin-Hlx_DNA-bd_motif"/>
</dbReference>
<name>A0A6F8V9N4_9PROT</name>
<protein>
    <recommendedName>
        <fullName evidence="3">Helix-hairpin-helix DNA-binding motif class 1 domain-containing protein</fullName>
    </recommendedName>
</protein>
<dbReference type="EMBL" id="AP022853">
    <property type="protein sequence ID" value="BCB25827.1"/>
    <property type="molecule type" value="Genomic_DNA"/>
</dbReference>
<dbReference type="Pfam" id="PF12836">
    <property type="entry name" value="HHH_3"/>
    <property type="match status" value="1"/>
</dbReference>
<dbReference type="RefSeq" id="WP_173060486.1">
    <property type="nucleotide sequence ID" value="NZ_AP022853.1"/>
</dbReference>
<feature type="domain" description="Helix-hairpin-helix DNA-binding motif class 1" evidence="3">
    <location>
        <begin position="62"/>
        <end position="81"/>
    </location>
</feature>
<dbReference type="InterPro" id="IPR010994">
    <property type="entry name" value="RuvA_2-like"/>
</dbReference>